<dbReference type="AlphaFoldDB" id="A0A1G7HNF4"/>
<protein>
    <submittedName>
        <fullName evidence="1">Uncharacterized protein</fullName>
    </submittedName>
</protein>
<evidence type="ECO:0000313" key="2">
    <source>
        <dbReference type="Proteomes" id="UP000199245"/>
    </source>
</evidence>
<organism evidence="1 2">
    <name type="scientific">Bradyrhizobium brasilense</name>
    <dbReference type="NCBI Taxonomy" id="1419277"/>
    <lineage>
        <taxon>Bacteria</taxon>
        <taxon>Pseudomonadati</taxon>
        <taxon>Pseudomonadota</taxon>
        <taxon>Alphaproteobacteria</taxon>
        <taxon>Hyphomicrobiales</taxon>
        <taxon>Nitrobacteraceae</taxon>
        <taxon>Bradyrhizobium</taxon>
    </lineage>
</organism>
<evidence type="ECO:0000313" key="1">
    <source>
        <dbReference type="EMBL" id="SDF01997.1"/>
    </source>
</evidence>
<dbReference type="Proteomes" id="UP000199245">
    <property type="component" value="Unassembled WGS sequence"/>
</dbReference>
<name>A0A1G7HNF4_9BRAD</name>
<proteinExistence type="predicted"/>
<reference evidence="1 2" key="1">
    <citation type="submission" date="2016-10" db="EMBL/GenBank/DDBJ databases">
        <authorList>
            <person name="de Groot N.N."/>
        </authorList>
    </citation>
    <scope>NUCLEOTIDE SEQUENCE [LARGE SCALE GENOMIC DNA]</scope>
    <source>
        <strain evidence="1 2">R5</strain>
    </source>
</reference>
<accession>A0A1G7HNF4</accession>
<gene>
    <name evidence="1" type="ORF">SAMN05216337_104274</name>
</gene>
<sequence length="32" mass="3120">MASNTSDNLALGPVTTASKGSLVALGNDNIST</sequence>
<dbReference type="EMBL" id="FMZW01000042">
    <property type="protein sequence ID" value="SDF01997.1"/>
    <property type="molecule type" value="Genomic_DNA"/>
</dbReference>